<organism evidence="3 4">
    <name type="scientific">Limnochorda pilosa</name>
    <dbReference type="NCBI Taxonomy" id="1555112"/>
    <lineage>
        <taxon>Bacteria</taxon>
        <taxon>Bacillati</taxon>
        <taxon>Bacillota</taxon>
        <taxon>Limnochordia</taxon>
        <taxon>Limnochordales</taxon>
        <taxon>Limnochordaceae</taxon>
        <taxon>Limnochorda</taxon>
    </lineage>
</organism>
<dbReference type="PANTHER" id="PTHR30032">
    <property type="entry name" value="N-ACETYLMURAMOYL-L-ALANINE AMIDASE-RELATED"/>
    <property type="match status" value="1"/>
</dbReference>
<feature type="domain" description="Sporulation stage II protein D amidase enhancer LytB N-terminal" evidence="2">
    <location>
        <begin position="61"/>
        <end position="163"/>
    </location>
</feature>
<dbReference type="KEGG" id="lpil:LIP_2799"/>
<dbReference type="InterPro" id="IPR051922">
    <property type="entry name" value="Bact_Sporulation_Assoc"/>
</dbReference>
<proteinExistence type="predicted"/>
<feature type="transmembrane region" description="Helical" evidence="1">
    <location>
        <begin position="21"/>
        <end position="44"/>
    </location>
</feature>
<evidence type="ECO:0000313" key="4">
    <source>
        <dbReference type="Proteomes" id="UP000065807"/>
    </source>
</evidence>
<dbReference type="GO" id="GO:0030435">
    <property type="term" value="P:sporulation resulting in formation of a cellular spore"/>
    <property type="evidence" value="ECO:0007669"/>
    <property type="project" value="InterPro"/>
</dbReference>
<keyword evidence="1" id="KW-0812">Transmembrane</keyword>
<reference evidence="4" key="2">
    <citation type="journal article" date="2016" name="Int. J. Syst. Evol. Microbiol.">
        <title>Complete genome sequence and cell structure of Limnochorda pilosa, a Gram-negative spore-former within the phylum Firmicutes.</title>
        <authorList>
            <person name="Watanabe M."/>
            <person name="Kojima H."/>
            <person name="Fukui M."/>
        </authorList>
    </citation>
    <scope>NUCLEOTIDE SEQUENCE [LARGE SCALE GENOMIC DNA]</scope>
    <source>
        <strain evidence="4">HC45</strain>
    </source>
</reference>
<dbReference type="Proteomes" id="UP000065807">
    <property type="component" value="Chromosome"/>
</dbReference>
<dbReference type="RefSeq" id="WP_068139258.1">
    <property type="nucleotide sequence ID" value="NZ_AP014924.1"/>
</dbReference>
<reference evidence="4" key="1">
    <citation type="submission" date="2015-07" db="EMBL/GenBank/DDBJ databases">
        <title>Complete genome sequence and phylogenetic analysis of Limnochorda pilosa.</title>
        <authorList>
            <person name="Watanabe M."/>
            <person name="Kojima H."/>
            <person name="Fukui M."/>
        </authorList>
    </citation>
    <scope>NUCLEOTIDE SEQUENCE [LARGE SCALE GENOMIC DNA]</scope>
    <source>
        <strain evidence="4">HC45</strain>
    </source>
</reference>
<evidence type="ECO:0000256" key="1">
    <source>
        <dbReference type="SAM" id="Phobius"/>
    </source>
</evidence>
<sequence length="328" mass="35885">MRRLSDSTVRLRTIARGWYRPALGWAALAGLVLGLGLAVLAALWPPLPELGGPPVALWRSDLGRVVQIPLEAYVAGAVAGEVPVTFHPEAIKAQAVASRTLAVRRLQEQAAGGTATITDQAARDQAWSSPEVLKRRWGWWRYPFAWRKVAEAVLATRGLILTYQGAPIFAAFHSTSGGQTEAAENVWQEPLPYLVSQPDPYGDRGPFARTERFVDRAQLAGRLGPLEWRGEAPPLKIAGRHPSGRVSRFAYGSRVYTGREVREALNLPSTWFDVTWEGTGARFVVRGFGHGVGMSQYGADGLAQAGRSYEEILSHYYPGTALETWAGR</sequence>
<dbReference type="Pfam" id="PF08486">
    <property type="entry name" value="SpoIID"/>
    <property type="match status" value="1"/>
</dbReference>
<dbReference type="STRING" id="1555112.LIP_2799"/>
<dbReference type="GO" id="GO:0030288">
    <property type="term" value="C:outer membrane-bounded periplasmic space"/>
    <property type="evidence" value="ECO:0007669"/>
    <property type="project" value="TreeGrafter"/>
</dbReference>
<keyword evidence="1" id="KW-0472">Membrane</keyword>
<dbReference type="InterPro" id="IPR013693">
    <property type="entry name" value="SpoIID/LytB_N"/>
</dbReference>
<evidence type="ECO:0000313" key="3">
    <source>
        <dbReference type="EMBL" id="BAS28628.1"/>
    </source>
</evidence>
<dbReference type="OrthoDB" id="9794671at2"/>
<dbReference type="EMBL" id="AP014924">
    <property type="protein sequence ID" value="BAS28628.1"/>
    <property type="molecule type" value="Genomic_DNA"/>
</dbReference>
<dbReference type="NCBIfam" id="TIGR02870">
    <property type="entry name" value="spore_II_D"/>
    <property type="match status" value="1"/>
</dbReference>
<dbReference type="InterPro" id="IPR014225">
    <property type="entry name" value="Spore_II_D_firmicutes"/>
</dbReference>
<dbReference type="AlphaFoldDB" id="A0A0K2SNC1"/>
<dbReference type="InterPro" id="IPR013486">
    <property type="entry name" value="SpoIID/LytB"/>
</dbReference>
<evidence type="ECO:0000259" key="2">
    <source>
        <dbReference type="Pfam" id="PF08486"/>
    </source>
</evidence>
<keyword evidence="1" id="KW-1133">Transmembrane helix</keyword>
<gene>
    <name evidence="3" type="ORF">LIP_2799</name>
</gene>
<accession>A0A0K2SNC1</accession>
<keyword evidence="4" id="KW-1185">Reference proteome</keyword>
<protein>
    <submittedName>
        <fullName evidence="3">Stage II sporulation protein D</fullName>
    </submittedName>
</protein>
<dbReference type="NCBIfam" id="TIGR02669">
    <property type="entry name" value="SpoIID_LytB"/>
    <property type="match status" value="1"/>
</dbReference>
<name>A0A0K2SNC1_LIMPI</name>
<dbReference type="PANTHER" id="PTHR30032:SF4">
    <property type="entry name" value="AMIDASE ENHANCER"/>
    <property type="match status" value="1"/>
</dbReference>
<dbReference type="PATRIC" id="fig|1555112.3.peg.2843"/>